<dbReference type="GO" id="GO:1990904">
    <property type="term" value="C:ribonucleoprotein complex"/>
    <property type="evidence" value="ECO:0007669"/>
    <property type="project" value="UniProtKB-KW"/>
</dbReference>
<dbReference type="PANTHER" id="PTHR14091:SF0">
    <property type="entry name" value="PERIODIC TRYPTOPHAN PROTEIN 1 HOMOLOG"/>
    <property type="match status" value="1"/>
</dbReference>
<dbReference type="GO" id="GO:0005840">
    <property type="term" value="C:ribosome"/>
    <property type="evidence" value="ECO:0007669"/>
    <property type="project" value="UniProtKB-KW"/>
</dbReference>
<keyword evidence="5" id="KW-0687">Ribonucleoprotein</keyword>
<dbReference type="InterPro" id="IPR044285">
    <property type="entry name" value="PWP1"/>
</dbReference>
<dbReference type="AlphaFoldDB" id="G0USS6"/>
<dbReference type="InterPro" id="IPR019775">
    <property type="entry name" value="WD40_repeat_CS"/>
</dbReference>
<dbReference type="InterPro" id="IPR015943">
    <property type="entry name" value="WD40/YVTN_repeat-like_dom_sf"/>
</dbReference>
<dbReference type="PRINTS" id="PR00320">
    <property type="entry name" value="GPROTEINBRPT"/>
</dbReference>
<protein>
    <submittedName>
        <fullName evidence="8">Uncharacterized protein</fullName>
    </submittedName>
</protein>
<evidence type="ECO:0000313" key="8">
    <source>
        <dbReference type="EMBL" id="CCC92439.1"/>
    </source>
</evidence>
<feature type="region of interest" description="Disordered" evidence="7">
    <location>
        <begin position="30"/>
        <end position="61"/>
    </location>
</feature>
<sequence length="414" mass="45469">MLTALSWVPKAGMRPVPIHTGDDVEAVRSKLRRQNPDRSTVDREAVDEPDGGDASSEDVDDMDIMRFGGGTEAILEQVESEDEDEINDITFKDTDLVFTTAVADAAQPRLELYVYDEPENNIYVHHDMEIAAFPLTTAWLTDGTVSLCAVGTMLPFIELWNLDVMDSVEPASLLGGCMKWEDNYRRKLKTQLLQPDSHKDAVISVRWNTCAQHILASGSADCTIKLWDLNTSSCLGTYAESDKVQSLDWHREEANLLLSGGFDSTMTLRDCRSPESAALRFAVGSTIEHVEFAPQAGGRILYASSNTGAWVAFEARMNAEVLWSVQVHESDTTFAASPHVPGLLAAGGKDGMISLWDARDTTQPPKEIVRRSYRTGSVMSLAFHPNSPHVLGACGSKGEPLVYIISNDVQGIFQ</sequence>
<dbReference type="PANTHER" id="PTHR14091">
    <property type="entry name" value="PERIODIC TRYPTOPHAN PROTEIN 1"/>
    <property type="match status" value="1"/>
</dbReference>
<accession>G0USS6</accession>
<evidence type="ECO:0000256" key="5">
    <source>
        <dbReference type="ARBA" id="ARBA00023274"/>
    </source>
</evidence>
<evidence type="ECO:0000256" key="3">
    <source>
        <dbReference type="ARBA" id="ARBA00022737"/>
    </source>
</evidence>
<dbReference type="InterPro" id="IPR001680">
    <property type="entry name" value="WD40_rpt"/>
</dbReference>
<dbReference type="SMART" id="SM00320">
    <property type="entry name" value="WD40"/>
    <property type="match status" value="4"/>
</dbReference>
<dbReference type="PROSITE" id="PS00678">
    <property type="entry name" value="WD_REPEATS_1"/>
    <property type="match status" value="1"/>
</dbReference>
<feature type="compositionally biased region" description="Basic and acidic residues" evidence="7">
    <location>
        <begin position="30"/>
        <end position="46"/>
    </location>
</feature>
<dbReference type="EMBL" id="HE575321">
    <property type="protein sequence ID" value="CCC92439.1"/>
    <property type="molecule type" value="Genomic_DNA"/>
</dbReference>
<reference evidence="8" key="1">
    <citation type="journal article" date="2012" name="Proc. Natl. Acad. Sci. U.S.A.">
        <title>Antigenic diversity is generated by distinct evolutionary mechanisms in African trypanosome species.</title>
        <authorList>
            <person name="Jackson A.P."/>
            <person name="Berry A."/>
            <person name="Aslett M."/>
            <person name="Allison H.C."/>
            <person name="Burton P."/>
            <person name="Vavrova-Anderson J."/>
            <person name="Brown R."/>
            <person name="Browne H."/>
            <person name="Corton N."/>
            <person name="Hauser H."/>
            <person name="Gamble J."/>
            <person name="Gilderthorp R."/>
            <person name="Marcello L."/>
            <person name="McQuillan J."/>
            <person name="Otto T.D."/>
            <person name="Quail M.A."/>
            <person name="Sanders M.J."/>
            <person name="van Tonder A."/>
            <person name="Ginger M.L."/>
            <person name="Field M.C."/>
            <person name="Barry J.D."/>
            <person name="Hertz-Fowler C."/>
            <person name="Berriman M."/>
        </authorList>
    </citation>
    <scope>NUCLEOTIDE SEQUENCE</scope>
    <source>
        <strain evidence="8">IL3000</strain>
    </source>
</reference>
<dbReference type="SUPFAM" id="SSF50978">
    <property type="entry name" value="WD40 repeat-like"/>
    <property type="match status" value="1"/>
</dbReference>
<keyword evidence="1" id="KW-0597">Phosphoprotein</keyword>
<dbReference type="InterPro" id="IPR036322">
    <property type="entry name" value="WD40_repeat_dom_sf"/>
</dbReference>
<keyword evidence="2 6" id="KW-0853">WD repeat</keyword>
<keyword evidence="3" id="KW-0677">Repeat</keyword>
<organism evidence="8">
    <name type="scientific">Trypanosoma congolense (strain IL3000)</name>
    <dbReference type="NCBI Taxonomy" id="1068625"/>
    <lineage>
        <taxon>Eukaryota</taxon>
        <taxon>Discoba</taxon>
        <taxon>Euglenozoa</taxon>
        <taxon>Kinetoplastea</taxon>
        <taxon>Metakinetoplastina</taxon>
        <taxon>Trypanosomatida</taxon>
        <taxon>Trypanosomatidae</taxon>
        <taxon>Trypanosoma</taxon>
        <taxon>Nannomonas</taxon>
    </lineage>
</organism>
<dbReference type="VEuPathDB" id="TriTrypDB:TcIL3000_8_6660"/>
<evidence type="ECO:0000256" key="2">
    <source>
        <dbReference type="ARBA" id="ARBA00022574"/>
    </source>
</evidence>
<dbReference type="GO" id="GO:0006364">
    <property type="term" value="P:rRNA processing"/>
    <property type="evidence" value="ECO:0007669"/>
    <property type="project" value="InterPro"/>
</dbReference>
<evidence type="ECO:0000256" key="7">
    <source>
        <dbReference type="SAM" id="MobiDB-lite"/>
    </source>
</evidence>
<feature type="compositionally biased region" description="Acidic residues" evidence="7">
    <location>
        <begin position="47"/>
        <end position="61"/>
    </location>
</feature>
<evidence type="ECO:0000256" key="1">
    <source>
        <dbReference type="ARBA" id="ARBA00022553"/>
    </source>
</evidence>
<proteinExistence type="predicted"/>
<dbReference type="Pfam" id="PF00400">
    <property type="entry name" value="WD40"/>
    <property type="match status" value="2"/>
</dbReference>
<dbReference type="PROSITE" id="PS50082">
    <property type="entry name" value="WD_REPEATS_2"/>
    <property type="match status" value="1"/>
</dbReference>
<dbReference type="InterPro" id="IPR020472">
    <property type="entry name" value="WD40_PAC1"/>
</dbReference>
<dbReference type="GO" id="GO:0005634">
    <property type="term" value="C:nucleus"/>
    <property type="evidence" value="ECO:0007669"/>
    <property type="project" value="TreeGrafter"/>
</dbReference>
<dbReference type="PROSITE" id="PS50294">
    <property type="entry name" value="WD_REPEATS_REGION"/>
    <property type="match status" value="1"/>
</dbReference>
<evidence type="ECO:0000256" key="4">
    <source>
        <dbReference type="ARBA" id="ARBA00022980"/>
    </source>
</evidence>
<evidence type="ECO:0000256" key="6">
    <source>
        <dbReference type="PROSITE-ProRule" id="PRU00221"/>
    </source>
</evidence>
<feature type="repeat" description="WD" evidence="6">
    <location>
        <begin position="195"/>
        <end position="237"/>
    </location>
</feature>
<gene>
    <name evidence="8" type="ORF">TCIL3000_8_6660</name>
</gene>
<name>G0USS6_TRYCI</name>
<dbReference type="FunFam" id="2.130.10.10:FF:001582">
    <property type="entry name" value="WD domain"/>
    <property type="match status" value="1"/>
</dbReference>
<dbReference type="Gene3D" id="2.130.10.10">
    <property type="entry name" value="YVTN repeat-like/Quinoprotein amine dehydrogenase"/>
    <property type="match status" value="1"/>
</dbReference>
<keyword evidence="4" id="KW-0689">Ribosomal protein</keyword>